<evidence type="ECO:0000313" key="2">
    <source>
        <dbReference type="Proteomes" id="UP000887116"/>
    </source>
</evidence>
<keyword evidence="2" id="KW-1185">Reference proteome</keyword>
<accession>A0A8X6J1F1</accession>
<sequence length="143" mass="16814">MDKCLLSHSHKKQEKRPPFSIVLCIGCRDPEKRFPGTQSFTSNCRRRTNGRKMLHFKTSSISLILSLEKRGEKDRKKRENSLQTYLSPLFPSIPEEEKWVKPWKKYAGNGNVKESGRFFLRILVCDFYFSVLHGTREQPCYQV</sequence>
<dbReference type="AlphaFoldDB" id="A0A8X6J1F1"/>
<organism evidence="1 2">
    <name type="scientific">Trichonephila clavata</name>
    <name type="common">Joro spider</name>
    <name type="synonym">Nephila clavata</name>
    <dbReference type="NCBI Taxonomy" id="2740835"/>
    <lineage>
        <taxon>Eukaryota</taxon>
        <taxon>Metazoa</taxon>
        <taxon>Ecdysozoa</taxon>
        <taxon>Arthropoda</taxon>
        <taxon>Chelicerata</taxon>
        <taxon>Arachnida</taxon>
        <taxon>Araneae</taxon>
        <taxon>Araneomorphae</taxon>
        <taxon>Entelegynae</taxon>
        <taxon>Araneoidea</taxon>
        <taxon>Nephilidae</taxon>
        <taxon>Trichonephila</taxon>
    </lineage>
</organism>
<dbReference type="EMBL" id="BMAO01003357">
    <property type="protein sequence ID" value="GFQ87255.1"/>
    <property type="molecule type" value="Genomic_DNA"/>
</dbReference>
<dbReference type="Proteomes" id="UP000887116">
    <property type="component" value="Unassembled WGS sequence"/>
</dbReference>
<reference evidence="1" key="1">
    <citation type="submission" date="2020-07" db="EMBL/GenBank/DDBJ databases">
        <title>Multicomponent nature underlies the extraordinary mechanical properties of spider dragline silk.</title>
        <authorList>
            <person name="Kono N."/>
            <person name="Nakamura H."/>
            <person name="Mori M."/>
            <person name="Yoshida Y."/>
            <person name="Ohtoshi R."/>
            <person name="Malay A.D."/>
            <person name="Moran D.A.P."/>
            <person name="Tomita M."/>
            <person name="Numata K."/>
            <person name="Arakawa K."/>
        </authorList>
    </citation>
    <scope>NUCLEOTIDE SEQUENCE</scope>
</reference>
<comment type="caution">
    <text evidence="1">The sequence shown here is derived from an EMBL/GenBank/DDBJ whole genome shotgun (WGS) entry which is preliminary data.</text>
</comment>
<name>A0A8X6J1F1_TRICU</name>
<proteinExistence type="predicted"/>
<evidence type="ECO:0000313" key="1">
    <source>
        <dbReference type="EMBL" id="GFQ87255.1"/>
    </source>
</evidence>
<gene>
    <name evidence="1" type="ORF">TNCT_716661</name>
</gene>
<protein>
    <submittedName>
        <fullName evidence="1">Uncharacterized protein</fullName>
    </submittedName>
</protein>